<dbReference type="InterPro" id="IPR004107">
    <property type="entry name" value="Integrase_SAM-like_N"/>
</dbReference>
<proteinExistence type="inferred from homology"/>
<evidence type="ECO:0000256" key="5">
    <source>
        <dbReference type="PROSITE-ProRule" id="PRU01248"/>
    </source>
</evidence>
<dbReference type="PROSITE" id="PS51898">
    <property type="entry name" value="TYR_RECOMBINASE"/>
    <property type="match status" value="1"/>
</dbReference>
<evidence type="ECO:0000256" key="2">
    <source>
        <dbReference type="ARBA" id="ARBA00022908"/>
    </source>
</evidence>
<evidence type="ECO:0000256" key="1">
    <source>
        <dbReference type="ARBA" id="ARBA00008857"/>
    </source>
</evidence>
<dbReference type="Pfam" id="PF00589">
    <property type="entry name" value="Phage_integrase"/>
    <property type="match status" value="1"/>
</dbReference>
<dbReference type="InterPro" id="IPR013762">
    <property type="entry name" value="Integrase-like_cat_sf"/>
</dbReference>
<evidence type="ECO:0000256" key="3">
    <source>
        <dbReference type="ARBA" id="ARBA00023125"/>
    </source>
</evidence>
<dbReference type="InterPro" id="IPR044068">
    <property type="entry name" value="CB"/>
</dbReference>
<comment type="caution">
    <text evidence="8">The sequence shown here is derived from an EMBL/GenBank/DDBJ whole genome shotgun (WGS) entry which is preliminary data.</text>
</comment>
<dbReference type="InterPro" id="IPR050090">
    <property type="entry name" value="Tyrosine_recombinase_XerCD"/>
</dbReference>
<protein>
    <submittedName>
        <fullName evidence="8">Tyrosine-type recombinase/integrase</fullName>
    </submittedName>
</protein>
<dbReference type="Pfam" id="PF02899">
    <property type="entry name" value="Phage_int_SAM_1"/>
    <property type="match status" value="1"/>
</dbReference>
<dbReference type="EMBL" id="JBHTEF010000001">
    <property type="protein sequence ID" value="MFC7580738.1"/>
    <property type="molecule type" value="Genomic_DNA"/>
</dbReference>
<dbReference type="PROSITE" id="PS51900">
    <property type="entry name" value="CB"/>
    <property type="match status" value="1"/>
</dbReference>
<evidence type="ECO:0000259" key="6">
    <source>
        <dbReference type="PROSITE" id="PS51898"/>
    </source>
</evidence>
<reference evidence="8" key="3">
    <citation type="submission" date="2024-09" db="EMBL/GenBank/DDBJ databases">
        <authorList>
            <person name="Sun Q."/>
            <person name="Mori K."/>
        </authorList>
    </citation>
    <scope>NUCLEOTIDE SEQUENCE</scope>
    <source>
        <strain evidence="8">CCUG 56698</strain>
    </source>
</reference>
<reference evidence="11" key="2">
    <citation type="journal article" date="2019" name="Int. J. Syst. Evol. Microbiol.">
        <title>The Global Catalogue of Microorganisms (GCM) 10K type strain sequencing project: providing services to taxonomists for standard genome sequencing and annotation.</title>
        <authorList>
            <consortium name="The Broad Institute Genomics Platform"/>
            <consortium name="The Broad Institute Genome Sequencing Center for Infectious Disease"/>
            <person name="Wu L."/>
            <person name="Ma J."/>
        </authorList>
    </citation>
    <scope>NUCLEOTIDE SEQUENCE [LARGE SCALE GENOMIC DNA]</scope>
    <source>
        <strain evidence="11">CCUG 56698</strain>
    </source>
</reference>
<dbReference type="InterPro" id="IPR011010">
    <property type="entry name" value="DNA_brk_join_enz"/>
</dbReference>
<dbReference type="RefSeq" id="WP_380973077.1">
    <property type="nucleotide sequence ID" value="NZ_JBHTEF010000001.1"/>
</dbReference>
<evidence type="ECO:0000313" key="11">
    <source>
        <dbReference type="Proteomes" id="UP001596527"/>
    </source>
</evidence>
<keyword evidence="3 5" id="KW-0238">DNA-binding</keyword>
<keyword evidence="4" id="KW-0233">DNA recombination</keyword>
<name>A0ABW2SLH8_9ACTO</name>
<feature type="domain" description="Core-binding (CB)" evidence="7">
    <location>
        <begin position="2"/>
        <end position="95"/>
    </location>
</feature>
<dbReference type="InterPro" id="IPR002104">
    <property type="entry name" value="Integrase_catalytic"/>
</dbReference>
<dbReference type="SUPFAM" id="SSF56349">
    <property type="entry name" value="DNA breaking-rejoining enzymes"/>
    <property type="match status" value="1"/>
</dbReference>
<dbReference type="PANTHER" id="PTHR30349">
    <property type="entry name" value="PHAGE INTEGRASE-RELATED"/>
    <property type="match status" value="1"/>
</dbReference>
<feature type="domain" description="Tyr recombinase" evidence="6">
    <location>
        <begin position="119"/>
        <end position="304"/>
    </location>
</feature>
<dbReference type="Gene3D" id="1.10.443.10">
    <property type="entry name" value="Intergrase catalytic core"/>
    <property type="match status" value="1"/>
</dbReference>
<dbReference type="Proteomes" id="UP001596527">
    <property type="component" value="Unassembled WGS sequence"/>
</dbReference>
<gene>
    <name evidence="8" type="ORF">ACFQWG_05840</name>
    <name evidence="9" type="ORF">ACFQWG_05930</name>
    <name evidence="10" type="ORF">ACFQWG_07360</name>
</gene>
<organism evidence="8 11">
    <name type="scientific">Schaalia naturae</name>
    <dbReference type="NCBI Taxonomy" id="635203"/>
    <lineage>
        <taxon>Bacteria</taxon>
        <taxon>Bacillati</taxon>
        <taxon>Actinomycetota</taxon>
        <taxon>Actinomycetes</taxon>
        <taxon>Actinomycetales</taxon>
        <taxon>Actinomycetaceae</taxon>
        <taxon>Schaalia</taxon>
    </lineage>
</organism>
<evidence type="ECO:0000313" key="9">
    <source>
        <dbReference type="EMBL" id="MFC7580738.1"/>
    </source>
</evidence>
<dbReference type="EMBL" id="JBHTEF010000001">
    <property type="protein sequence ID" value="MFC7581014.1"/>
    <property type="molecule type" value="Genomic_DNA"/>
</dbReference>
<sequence length="330" mass="36365">MSALAPTLQAFFTDRLIRQRNASDHTIAAYRDTMRLLLGYVTAQTGTAPSRLDIDQLDAPMIGSFLDHLEHERANSVRTRNARLSAIHSLFRYAALTHPEHADSIARVLAIPPKRFDRAVIAYLTEDEVDALLAACDAGTWTGRRDHALLLLATQTGLRISELLALTPHDVHLGAGPHVACHGKGRKDRITPLTQATVTVLRAWIAELGADPDAPLFPSRRGTRLSRDAIERRLAHYTTQASSASPSLRGKTVTAHVLRHTTAMRLLHAGVDTSVIALWLGHVSVETTQIYLHADMTLKEKALARTSPPGRPRDSRYRPPDTLLAWLEAL</sequence>
<reference evidence="8" key="1">
    <citation type="journal article" date="2014" name="Int. J. Syst. Evol. Microbiol.">
        <title>Complete genome of a new Firmicutes species belonging to the dominant human colonic microbiota ('Ruminococcus bicirculans') reveals two chromosomes and a selective capacity to utilize plant glucans.</title>
        <authorList>
            <consortium name="NISC Comparative Sequencing Program"/>
            <person name="Wegmann U."/>
            <person name="Louis P."/>
            <person name="Goesmann A."/>
            <person name="Henrissat B."/>
            <person name="Duncan S.H."/>
            <person name="Flint H.J."/>
        </authorList>
    </citation>
    <scope>NUCLEOTIDE SEQUENCE</scope>
    <source>
        <strain evidence="8">CCUG 56698</strain>
    </source>
</reference>
<evidence type="ECO:0000259" key="7">
    <source>
        <dbReference type="PROSITE" id="PS51900"/>
    </source>
</evidence>
<dbReference type="PANTHER" id="PTHR30349:SF41">
    <property type="entry name" value="INTEGRASE_RECOMBINASE PROTEIN MJ0367-RELATED"/>
    <property type="match status" value="1"/>
</dbReference>
<keyword evidence="11" id="KW-1185">Reference proteome</keyword>
<dbReference type="InterPro" id="IPR010998">
    <property type="entry name" value="Integrase_recombinase_N"/>
</dbReference>
<dbReference type="Gene3D" id="1.10.150.130">
    <property type="match status" value="1"/>
</dbReference>
<evidence type="ECO:0000313" key="8">
    <source>
        <dbReference type="EMBL" id="MFC7580725.1"/>
    </source>
</evidence>
<evidence type="ECO:0000256" key="4">
    <source>
        <dbReference type="ARBA" id="ARBA00023172"/>
    </source>
</evidence>
<comment type="similarity">
    <text evidence="1">Belongs to the 'phage' integrase family.</text>
</comment>
<keyword evidence="2" id="KW-0229">DNA integration</keyword>
<accession>A0ABW2SLH8</accession>
<evidence type="ECO:0000313" key="10">
    <source>
        <dbReference type="EMBL" id="MFC7581014.1"/>
    </source>
</evidence>
<dbReference type="EMBL" id="JBHTEF010000001">
    <property type="protein sequence ID" value="MFC7580725.1"/>
    <property type="molecule type" value="Genomic_DNA"/>
</dbReference>